<gene>
    <name evidence="1" type="ORF">M9H77_15420</name>
</gene>
<organism evidence="1 2">
    <name type="scientific">Catharanthus roseus</name>
    <name type="common">Madagascar periwinkle</name>
    <name type="synonym">Vinca rosea</name>
    <dbReference type="NCBI Taxonomy" id="4058"/>
    <lineage>
        <taxon>Eukaryota</taxon>
        <taxon>Viridiplantae</taxon>
        <taxon>Streptophyta</taxon>
        <taxon>Embryophyta</taxon>
        <taxon>Tracheophyta</taxon>
        <taxon>Spermatophyta</taxon>
        <taxon>Magnoliopsida</taxon>
        <taxon>eudicotyledons</taxon>
        <taxon>Gunneridae</taxon>
        <taxon>Pentapetalae</taxon>
        <taxon>asterids</taxon>
        <taxon>lamiids</taxon>
        <taxon>Gentianales</taxon>
        <taxon>Apocynaceae</taxon>
        <taxon>Rauvolfioideae</taxon>
        <taxon>Vinceae</taxon>
        <taxon>Catharanthinae</taxon>
        <taxon>Catharanthus</taxon>
    </lineage>
</organism>
<keyword evidence="2" id="KW-1185">Reference proteome</keyword>
<dbReference type="EMBL" id="CM044704">
    <property type="protein sequence ID" value="KAI5665567.1"/>
    <property type="molecule type" value="Genomic_DNA"/>
</dbReference>
<comment type="caution">
    <text evidence="1">The sequence shown here is derived from an EMBL/GenBank/DDBJ whole genome shotgun (WGS) entry which is preliminary data.</text>
</comment>
<proteinExistence type="predicted"/>
<name>A0ACC0B010_CATRO</name>
<reference evidence="2" key="1">
    <citation type="journal article" date="2023" name="Nat. Plants">
        <title>Single-cell RNA sequencing provides a high-resolution roadmap for understanding the multicellular compartmentation of specialized metabolism.</title>
        <authorList>
            <person name="Sun S."/>
            <person name="Shen X."/>
            <person name="Li Y."/>
            <person name="Li Y."/>
            <person name="Wang S."/>
            <person name="Li R."/>
            <person name="Zhang H."/>
            <person name="Shen G."/>
            <person name="Guo B."/>
            <person name="Wei J."/>
            <person name="Xu J."/>
            <person name="St-Pierre B."/>
            <person name="Chen S."/>
            <person name="Sun C."/>
        </authorList>
    </citation>
    <scope>NUCLEOTIDE SEQUENCE [LARGE SCALE GENOMIC DNA]</scope>
</reference>
<dbReference type="Proteomes" id="UP001060085">
    <property type="component" value="Linkage Group LG04"/>
</dbReference>
<evidence type="ECO:0000313" key="2">
    <source>
        <dbReference type="Proteomes" id="UP001060085"/>
    </source>
</evidence>
<accession>A0ACC0B010</accession>
<protein>
    <submittedName>
        <fullName evidence="1">Uncharacterized protein</fullName>
    </submittedName>
</protein>
<evidence type="ECO:0000313" key="1">
    <source>
        <dbReference type="EMBL" id="KAI5665567.1"/>
    </source>
</evidence>
<sequence>MAVNEKARKVKEKENSSVTTTIPPKQIPESGNGSILHVRMHPPTFFYSFLVSIRLMIFLPTSVVRFMYRFSSGLELANLVGSSEVLHRSWDAISGLLQESCSRNDPTTVPLSVAYEVRQYPPSGTIIAFASSPSSTLQHLQTEGTELVSSDELSGFLPVFDFICTKVNPSFSINKSAATIFAALLGGLSLVKQQYGNSNPLIIAGHSMGGSIASLFTLWLLDSISPPAATKHPLCVTFGSPLLGDSSFQKSISERPIWNSCFLHVVSCQDPIPKFFTSSPFHVLSSASSSFQTSYMPFGTFLLCSESDGACFEEPESVLELMGAWGSHLMKNIGNVFQITDYGRTLENLKCRVLCKKESSHLDTSSPFEAGIIMQLEAIGINGVQQRENGIRDSFITNVKKRVEKFQLHKRNAFDPTKKLNDIKIDMIYLEWYKKVMIDHGGYYDGFKYKLPKTIDGIRSGEEIVKRKRMLNQYWKNMVIQVEKIPQKESVIFRTRWLYAGTTYRRMIEPLDIAEYYNEGKRDYLTGGRSEHYISLERWFNEDKQPKDETLRKKACSLTEDSCFWAHVEEAIISCKVLKDRESSLEDRELSRNNLITFEHYVMDLIKKHAVSSEIFLQNSTFMRCWEEYYNITGSSYNSSLTDFMKEKYQEQPNCLKLWLKMDLTFHLEGDLETRKIYWQHKIYVICKMEHPLWALGWDKEDWAIPLHSWNFLR</sequence>